<comment type="caution">
    <text evidence="3">The sequence shown here is derived from an EMBL/GenBank/DDBJ whole genome shotgun (WGS) entry which is preliminary data.</text>
</comment>
<feature type="transmembrane region" description="Helical" evidence="1">
    <location>
        <begin position="337"/>
        <end position="358"/>
    </location>
</feature>
<keyword evidence="1" id="KW-0472">Membrane</keyword>
<feature type="transmembrane region" description="Helical" evidence="1">
    <location>
        <begin position="312"/>
        <end position="331"/>
    </location>
</feature>
<dbReference type="Proteomes" id="UP001152172">
    <property type="component" value="Unassembled WGS sequence"/>
</dbReference>
<feature type="transmembrane region" description="Helical" evidence="1">
    <location>
        <begin position="12"/>
        <end position="33"/>
    </location>
</feature>
<reference evidence="3" key="1">
    <citation type="submission" date="2022-05" db="EMBL/GenBank/DDBJ databases">
        <authorList>
            <person name="Colautti A."/>
            <person name="Iacumin L."/>
        </authorList>
    </citation>
    <scope>NUCLEOTIDE SEQUENCE</scope>
    <source>
        <strain evidence="3">DSM 30747</strain>
    </source>
</reference>
<keyword evidence="4" id="KW-1185">Reference proteome</keyword>
<proteinExistence type="predicted"/>
<gene>
    <name evidence="3" type="ORF">M9R61_15490</name>
</gene>
<feature type="transmembrane region" description="Helical" evidence="1">
    <location>
        <begin position="115"/>
        <end position="130"/>
    </location>
</feature>
<feature type="transmembrane region" description="Helical" evidence="1">
    <location>
        <begin position="201"/>
        <end position="221"/>
    </location>
</feature>
<dbReference type="PANTHER" id="PTHR30590">
    <property type="entry name" value="INNER MEMBRANE PROTEIN"/>
    <property type="match status" value="1"/>
</dbReference>
<feature type="transmembrane region" description="Helical" evidence="1">
    <location>
        <begin position="137"/>
        <end position="156"/>
    </location>
</feature>
<sequence>MKMERVRLIDSLRGLSLFGILLANMLIFQYGMWGKDEISYFSLSDLDTGAYKFIKIVVEGSFMPIFTFLFGYSLIKLVESLRKKEVKARWHLVRRFILLIIFGTLHGTYLWEGDILAFYGFMGFFLFLFINRKKKTLIIWGIILLLLTSAMGYGVVEETNEEVKELSSYIVKTNDVYTNGNYTEIMDHRNNESPLFFDDEFFLLFVMILAPFMTAPLFLFGMAAAKGKLFTRPSLEQKWYKIGVVLLPIGLALKASSILLHENDWSAILLNVGAQFLSLGYISLFALLFVSYSNSNVFHGFESVGKLSLTNYIMQSVICTTIFYGYCLGLFGNLGMLNSIILGLVIFVLQCVCSSLYLKKFQRGPLEVILRMGTNFSWNGAVKKRKKRSKKSKKIEMENTLV</sequence>
<evidence type="ECO:0000256" key="1">
    <source>
        <dbReference type="SAM" id="Phobius"/>
    </source>
</evidence>
<keyword evidence="1" id="KW-1133">Transmembrane helix</keyword>
<organism evidence="3 4">
    <name type="scientific">Psychrobacillus psychrodurans</name>
    <dbReference type="NCBI Taxonomy" id="126157"/>
    <lineage>
        <taxon>Bacteria</taxon>
        <taxon>Bacillati</taxon>
        <taxon>Bacillota</taxon>
        <taxon>Bacilli</taxon>
        <taxon>Bacillales</taxon>
        <taxon>Bacillaceae</taxon>
        <taxon>Psychrobacillus</taxon>
    </lineage>
</organism>
<name>A0A9X3RB09_9BACI</name>
<dbReference type="InterPro" id="IPR052529">
    <property type="entry name" value="Bact_Transport_Assoc"/>
</dbReference>
<dbReference type="PANTHER" id="PTHR30590:SF2">
    <property type="entry name" value="INNER MEMBRANE PROTEIN"/>
    <property type="match status" value="1"/>
</dbReference>
<protein>
    <submittedName>
        <fullName evidence="3">DUF418 domain-containing protein</fullName>
    </submittedName>
</protein>
<evidence type="ECO:0000313" key="3">
    <source>
        <dbReference type="EMBL" id="MCZ8534706.1"/>
    </source>
</evidence>
<dbReference type="Pfam" id="PF04235">
    <property type="entry name" value="DUF418"/>
    <property type="match status" value="1"/>
</dbReference>
<dbReference type="EMBL" id="JAMKBI010000012">
    <property type="protein sequence ID" value="MCZ8534706.1"/>
    <property type="molecule type" value="Genomic_DNA"/>
</dbReference>
<evidence type="ECO:0000259" key="2">
    <source>
        <dbReference type="Pfam" id="PF04235"/>
    </source>
</evidence>
<dbReference type="AlphaFoldDB" id="A0A9X3RB09"/>
<keyword evidence="1" id="KW-0812">Transmembrane</keyword>
<feature type="domain" description="DUF418" evidence="2">
    <location>
        <begin position="225"/>
        <end position="375"/>
    </location>
</feature>
<feature type="transmembrane region" description="Helical" evidence="1">
    <location>
        <begin position="92"/>
        <end position="109"/>
    </location>
</feature>
<feature type="transmembrane region" description="Helical" evidence="1">
    <location>
        <begin position="242"/>
        <end position="260"/>
    </location>
</feature>
<accession>A0A9X3RB09</accession>
<dbReference type="InterPro" id="IPR007349">
    <property type="entry name" value="DUF418"/>
</dbReference>
<feature type="transmembrane region" description="Helical" evidence="1">
    <location>
        <begin position="272"/>
        <end position="292"/>
    </location>
</feature>
<feature type="transmembrane region" description="Helical" evidence="1">
    <location>
        <begin position="53"/>
        <end position="72"/>
    </location>
</feature>
<evidence type="ECO:0000313" key="4">
    <source>
        <dbReference type="Proteomes" id="UP001152172"/>
    </source>
</evidence>